<evidence type="ECO:0000256" key="5">
    <source>
        <dbReference type="ARBA" id="ARBA00023002"/>
    </source>
</evidence>
<dbReference type="Gene3D" id="3.40.50.720">
    <property type="entry name" value="NAD(P)-binding Rossmann-like Domain"/>
    <property type="match status" value="1"/>
</dbReference>
<dbReference type="SUPFAM" id="SSF51735">
    <property type="entry name" value="NAD(P)-binding Rossmann-fold domains"/>
    <property type="match status" value="1"/>
</dbReference>
<evidence type="ECO:0000256" key="4">
    <source>
        <dbReference type="ARBA" id="ARBA00022801"/>
    </source>
</evidence>
<dbReference type="InterPro" id="IPR036291">
    <property type="entry name" value="NAD(P)-bd_dom_sf"/>
</dbReference>
<dbReference type="OrthoDB" id="294295at2759"/>
<evidence type="ECO:0000256" key="8">
    <source>
        <dbReference type="ARBA" id="ARBA00079187"/>
    </source>
</evidence>
<dbReference type="InterPro" id="IPR003653">
    <property type="entry name" value="Peptidase_C48_C"/>
</dbReference>
<feature type="domain" description="Ubiquitin-like protease family profile" evidence="10">
    <location>
        <begin position="252"/>
        <end position="344"/>
    </location>
</feature>
<protein>
    <recommendedName>
        <fullName evidence="7">(21S)-21-acetoxyl-apo-melianone synthase SDR</fullName>
    </recommendedName>
    <alternativeName>
        <fullName evidence="8">Short chain dehydrogenase-reductase</fullName>
    </alternativeName>
</protein>
<feature type="compositionally biased region" description="Low complexity" evidence="9">
    <location>
        <begin position="20"/>
        <end position="31"/>
    </location>
</feature>
<dbReference type="PANTHER" id="PTHR43180:SF81">
    <property type="entry name" value="SHORT CHAIN ALCOHOL DEHYDROGENASE"/>
    <property type="match status" value="1"/>
</dbReference>
<evidence type="ECO:0000313" key="11">
    <source>
        <dbReference type="EMBL" id="TXG58193.1"/>
    </source>
</evidence>
<dbReference type="Gene3D" id="3.40.395.10">
    <property type="entry name" value="Adenoviral Proteinase, Chain A"/>
    <property type="match status" value="1"/>
</dbReference>
<dbReference type="GO" id="GO:0016616">
    <property type="term" value="F:oxidoreductase activity, acting on the CH-OH group of donors, NAD or NADP as acceptor"/>
    <property type="evidence" value="ECO:0007669"/>
    <property type="project" value="InterPro"/>
</dbReference>
<dbReference type="InterPro" id="IPR045309">
    <property type="entry name" value="ABA2-like"/>
</dbReference>
<dbReference type="PANTHER" id="PTHR43180">
    <property type="entry name" value="3-OXOACYL-(ACYL-CARRIER-PROTEIN) REDUCTASE (AFU_ORTHOLOGUE AFUA_6G11210)"/>
    <property type="match status" value="1"/>
</dbReference>
<dbReference type="InterPro" id="IPR002347">
    <property type="entry name" value="SDR_fam"/>
</dbReference>
<reference evidence="12" key="1">
    <citation type="journal article" date="2019" name="Gigascience">
        <title>De novo genome assembly of the endangered Acer yangbiense, a plant species with extremely small populations endemic to Yunnan Province, China.</title>
        <authorList>
            <person name="Yang J."/>
            <person name="Wariss H.M."/>
            <person name="Tao L."/>
            <person name="Zhang R."/>
            <person name="Yun Q."/>
            <person name="Hollingsworth P."/>
            <person name="Dao Z."/>
            <person name="Luo G."/>
            <person name="Guo H."/>
            <person name="Ma Y."/>
            <person name="Sun W."/>
        </authorList>
    </citation>
    <scope>NUCLEOTIDE SEQUENCE [LARGE SCALE GENOMIC DNA]</scope>
    <source>
        <strain evidence="12">cv. Malutang</strain>
    </source>
</reference>
<accession>A0A5C7HMH1</accession>
<dbReference type="FunFam" id="3.40.50.720:FF:000084">
    <property type="entry name" value="Short-chain dehydrogenase reductase"/>
    <property type="match status" value="1"/>
</dbReference>
<evidence type="ECO:0000256" key="3">
    <source>
        <dbReference type="ARBA" id="ARBA00022670"/>
    </source>
</evidence>
<organism evidence="11 12">
    <name type="scientific">Acer yangbiense</name>
    <dbReference type="NCBI Taxonomy" id="1000413"/>
    <lineage>
        <taxon>Eukaryota</taxon>
        <taxon>Viridiplantae</taxon>
        <taxon>Streptophyta</taxon>
        <taxon>Embryophyta</taxon>
        <taxon>Tracheophyta</taxon>
        <taxon>Spermatophyta</taxon>
        <taxon>Magnoliopsida</taxon>
        <taxon>eudicotyledons</taxon>
        <taxon>Gunneridae</taxon>
        <taxon>Pentapetalae</taxon>
        <taxon>rosids</taxon>
        <taxon>malvids</taxon>
        <taxon>Sapindales</taxon>
        <taxon>Sapindaceae</taxon>
        <taxon>Hippocastanoideae</taxon>
        <taxon>Acereae</taxon>
        <taxon>Acer</taxon>
    </lineage>
</organism>
<dbReference type="PRINTS" id="PR00081">
    <property type="entry name" value="GDHRDH"/>
</dbReference>
<keyword evidence="5" id="KW-0560">Oxidoreductase</keyword>
<evidence type="ECO:0000256" key="7">
    <source>
        <dbReference type="ARBA" id="ARBA00071958"/>
    </source>
</evidence>
<dbReference type="GO" id="GO:0006508">
    <property type="term" value="P:proteolysis"/>
    <property type="evidence" value="ECO:0007669"/>
    <property type="project" value="UniProtKB-KW"/>
</dbReference>
<proteinExistence type="inferred from homology"/>
<evidence type="ECO:0000256" key="2">
    <source>
        <dbReference type="ARBA" id="ARBA00006484"/>
    </source>
</evidence>
<name>A0A5C7HMH1_9ROSI</name>
<dbReference type="GO" id="GO:0008234">
    <property type="term" value="F:cysteine-type peptidase activity"/>
    <property type="evidence" value="ECO:0007669"/>
    <property type="project" value="InterPro"/>
</dbReference>
<keyword evidence="12" id="KW-1185">Reference proteome</keyword>
<dbReference type="Pfam" id="PF02902">
    <property type="entry name" value="Peptidase_C48"/>
    <property type="match status" value="1"/>
</dbReference>
<comment type="similarity">
    <text evidence="2">Belongs to the short-chain dehydrogenases/reductases (SDR) family.</text>
</comment>
<feature type="compositionally biased region" description="Basic and acidic residues" evidence="9">
    <location>
        <begin position="152"/>
        <end position="172"/>
    </location>
</feature>
<feature type="region of interest" description="Disordered" evidence="9">
    <location>
        <begin position="20"/>
        <end position="40"/>
    </location>
</feature>
<keyword evidence="4" id="KW-0378">Hydrolase</keyword>
<sequence>MPIEAERGLWYYQGIDESSVPAPSSVPFAPSTEPSSVPAADTTAHARYTRLRFVLSRRRRGHDAERRSPVREAALDHLEWQFTDVISAVEALREEVRRIERDRKESDRVRDEQHKELVRMIQTLQGTLTQMHTVDPFHYEGPRVTPQQGLGRQRDSVETSHEDTVALPHRDLVPPPQQDSAAVHSTKTSHHGTAELPRKDAVLSPQQDTIVGASDVEQSHQDTARASAIVEQSHQDTVATASDHPADPRLQLLVPCNVGGCHWIMASIDLVRREIHLYDPFMQKVPFNHRNKQVACLRWLLPSMLAEMKFYSKRTSDQPLCKVEADQIHMAIVPKSNVPQQSRGLEGKVALITGGASGIGESTARLFVRQGAKVAVADVQDDLGYSVCNDMGSEYVHCDVSKESDVQNAVDTMISKHGKLDIFFSNAGISGNSYPSILSINYEDFKRVFDVNVYGAFLAAKHAARVMIPAKRGSIIFTSSSVSVVYGDIPHTYTASKNAVVGLTKSLCVELGGHGIRVNSISPFAVATNMMRKSMGDIDKKTAEDLISESGNLKGVVLETNDVSEAALYLGSDESKYVSGLNLVLDGGHSTTNIALREAQTKLFA</sequence>
<dbReference type="SUPFAM" id="SSF54001">
    <property type="entry name" value="Cysteine proteinases"/>
    <property type="match status" value="1"/>
</dbReference>
<dbReference type="PRINTS" id="PR00080">
    <property type="entry name" value="SDRFAMILY"/>
</dbReference>
<gene>
    <name evidence="11" type="ORF">EZV62_016022</name>
</gene>
<comment type="caution">
    <text evidence="11">The sequence shown here is derived from an EMBL/GenBank/DDBJ whole genome shotgun (WGS) entry which is preliminary data.</text>
</comment>
<evidence type="ECO:0000256" key="6">
    <source>
        <dbReference type="ARBA" id="ARBA00052082"/>
    </source>
</evidence>
<evidence type="ECO:0000256" key="1">
    <source>
        <dbReference type="ARBA" id="ARBA00005234"/>
    </source>
</evidence>
<evidence type="ECO:0000256" key="9">
    <source>
        <dbReference type="SAM" id="MobiDB-lite"/>
    </source>
</evidence>
<evidence type="ECO:0000313" key="12">
    <source>
        <dbReference type="Proteomes" id="UP000323000"/>
    </source>
</evidence>
<evidence type="ECO:0000259" key="10">
    <source>
        <dbReference type="Pfam" id="PF02902"/>
    </source>
</evidence>
<dbReference type="Pfam" id="PF13561">
    <property type="entry name" value="adh_short_C2"/>
    <property type="match status" value="1"/>
</dbReference>
<dbReference type="InterPro" id="IPR038765">
    <property type="entry name" value="Papain-like_cys_pep_sf"/>
</dbReference>
<dbReference type="EMBL" id="VAHF01000007">
    <property type="protein sequence ID" value="TXG58193.1"/>
    <property type="molecule type" value="Genomic_DNA"/>
</dbReference>
<dbReference type="AlphaFoldDB" id="A0A5C7HMH1"/>
<keyword evidence="3" id="KW-0645">Protease</keyword>
<dbReference type="Proteomes" id="UP000323000">
    <property type="component" value="Chromosome 7"/>
</dbReference>
<comment type="catalytic activity">
    <reaction evidence="6">
        <text>21-O-acetyl-isomeliandiol + A = (21S)-21-acetoxyl-apo-melianone + AH2</text>
        <dbReference type="Rhea" id="RHEA:80307"/>
        <dbReference type="ChEBI" id="CHEBI:13193"/>
        <dbReference type="ChEBI" id="CHEBI:17499"/>
        <dbReference type="ChEBI" id="CHEBI:231455"/>
        <dbReference type="ChEBI" id="CHEBI:231456"/>
    </reaction>
    <physiologicalReaction direction="left-to-right" evidence="6">
        <dbReference type="Rhea" id="RHEA:80308"/>
    </physiologicalReaction>
</comment>
<dbReference type="CDD" id="cd05326">
    <property type="entry name" value="secoisolariciresinol-DH_like_SDR_c"/>
    <property type="match status" value="1"/>
</dbReference>
<feature type="region of interest" description="Disordered" evidence="9">
    <location>
        <begin position="139"/>
        <end position="199"/>
    </location>
</feature>
<comment type="similarity">
    <text evidence="1">Belongs to the peptidase C48 family.</text>
</comment>